<dbReference type="EMBL" id="CP001100">
    <property type="protein sequence ID" value="ACF13164.1"/>
    <property type="molecule type" value="Genomic_DNA"/>
</dbReference>
<protein>
    <submittedName>
        <fullName evidence="2">Pathogenesis-related transcriptional factor and ERF protein</fullName>
    </submittedName>
</protein>
<sequence>MMNKNGQEIMDKSMRPHEQHRENKERGISRIDSSNTHGWFVRVYRDEAIYSKLFSDGRHGGKPQALEAAVDYRNELEALLDSTDNRPRRNNRLPLALRNKRNKTGVIGVCYRERRLPSGRVSKCYSVSWAPEPNVQKCTSFSITKYGKEEAFRRACTLREQMLKEIVGDDCDLPKSRKKPKRRKYVRAEKIMKKLKKKRTDTEGLAA</sequence>
<evidence type="ECO:0000313" key="2">
    <source>
        <dbReference type="EMBL" id="ACF13164.1"/>
    </source>
</evidence>
<organism evidence="2 3">
    <name type="scientific">Chloroherpeton thalassium (strain ATCC 35110 / GB-78)</name>
    <dbReference type="NCBI Taxonomy" id="517418"/>
    <lineage>
        <taxon>Bacteria</taxon>
        <taxon>Pseudomonadati</taxon>
        <taxon>Chlorobiota</taxon>
        <taxon>Chlorobiia</taxon>
        <taxon>Chlorobiales</taxon>
        <taxon>Chloroherpetonaceae</taxon>
        <taxon>Chloroherpeton</taxon>
    </lineage>
</organism>
<dbReference type="HOGENOM" id="CLU_114860_0_0_10"/>
<evidence type="ECO:0000256" key="1">
    <source>
        <dbReference type="SAM" id="MobiDB-lite"/>
    </source>
</evidence>
<name>B3QVV7_CHLT3</name>
<evidence type="ECO:0000313" key="3">
    <source>
        <dbReference type="Proteomes" id="UP000001208"/>
    </source>
</evidence>
<dbReference type="Gene3D" id="1.20.5.2050">
    <property type="match status" value="1"/>
</dbReference>
<dbReference type="STRING" id="517418.Ctha_0695"/>
<accession>B3QVV7</accession>
<dbReference type="AlphaFoldDB" id="B3QVV7"/>
<dbReference type="eggNOG" id="COG0295">
    <property type="taxonomic scope" value="Bacteria"/>
</dbReference>
<feature type="compositionally biased region" description="Basic and acidic residues" evidence="1">
    <location>
        <begin position="9"/>
        <end position="26"/>
    </location>
</feature>
<dbReference type="RefSeq" id="WP_012499248.1">
    <property type="nucleotide sequence ID" value="NC_011026.1"/>
</dbReference>
<reference evidence="2 3" key="1">
    <citation type="submission" date="2008-06" db="EMBL/GenBank/DDBJ databases">
        <title>Complete sequence of Chloroherpeton thalassium ATCC 35110.</title>
        <authorList>
            <consortium name="US DOE Joint Genome Institute"/>
            <person name="Lucas S."/>
            <person name="Copeland A."/>
            <person name="Lapidus A."/>
            <person name="Glavina del Rio T."/>
            <person name="Dalin E."/>
            <person name="Tice H."/>
            <person name="Bruce D."/>
            <person name="Goodwin L."/>
            <person name="Pitluck S."/>
            <person name="Schmutz J."/>
            <person name="Larimer F."/>
            <person name="Land M."/>
            <person name="Hauser L."/>
            <person name="Kyrpides N."/>
            <person name="Mikhailova N."/>
            <person name="Liu Z."/>
            <person name="Li T."/>
            <person name="Zhao F."/>
            <person name="Overmann J."/>
            <person name="Bryant D.A."/>
            <person name="Richardson P."/>
        </authorList>
    </citation>
    <scope>NUCLEOTIDE SEQUENCE [LARGE SCALE GENOMIC DNA]</scope>
    <source>
        <strain evidence="3">ATCC 35110 / GB-78</strain>
    </source>
</reference>
<proteinExistence type="predicted"/>
<dbReference type="Proteomes" id="UP000001208">
    <property type="component" value="Chromosome"/>
</dbReference>
<keyword evidence="3" id="KW-1185">Reference proteome</keyword>
<gene>
    <name evidence="2" type="ordered locus">Ctha_0695</name>
</gene>
<dbReference type="KEGG" id="cts:Ctha_0695"/>
<feature type="region of interest" description="Disordered" evidence="1">
    <location>
        <begin position="1"/>
        <end position="26"/>
    </location>
</feature>
<dbReference type="OrthoDB" id="1492028at2"/>